<evidence type="ECO:0000313" key="8">
    <source>
        <dbReference type="Proteomes" id="UP000095602"/>
    </source>
</evidence>
<sequence>MHKRLKVTFNAPVTLGFVIMCFIATLLGVISNGKITQIVFMTYHSSLTNPMTYVRFITHIFGHSGWSHFIGNASYLLLLGPMLEEKYGSKELIEVIGITAIATGLVNYIFFWNVGLCGASGVVFAFIILASFTGFKEGEIPLTFILVAAIFIGQQVYEGIALQNDISNMAHIVGGIVGSVIGYSLNRKNQFEM</sequence>
<evidence type="ECO:0000256" key="3">
    <source>
        <dbReference type="ARBA" id="ARBA00022989"/>
    </source>
</evidence>
<keyword evidence="3 5" id="KW-1133">Transmembrane helix</keyword>
<dbReference type="GO" id="GO:0004252">
    <property type="term" value="F:serine-type endopeptidase activity"/>
    <property type="evidence" value="ECO:0007669"/>
    <property type="project" value="InterPro"/>
</dbReference>
<keyword evidence="4 5" id="KW-0472">Membrane</keyword>
<name>A0A174JMR2_9FIRM</name>
<dbReference type="Proteomes" id="UP000095602">
    <property type="component" value="Unassembled WGS sequence"/>
</dbReference>
<dbReference type="AlphaFoldDB" id="A0A174JMR2"/>
<evidence type="ECO:0000259" key="6">
    <source>
        <dbReference type="Pfam" id="PF01694"/>
    </source>
</evidence>
<gene>
    <name evidence="7" type="ORF">ERS852497_01507</name>
</gene>
<feature type="domain" description="Peptidase S54 rhomboid" evidence="6">
    <location>
        <begin position="53"/>
        <end position="185"/>
    </location>
</feature>
<dbReference type="GO" id="GO:0016020">
    <property type="term" value="C:membrane"/>
    <property type="evidence" value="ECO:0007669"/>
    <property type="project" value="UniProtKB-SubCell"/>
</dbReference>
<feature type="transmembrane region" description="Helical" evidence="5">
    <location>
        <begin position="142"/>
        <end position="160"/>
    </location>
</feature>
<dbReference type="InterPro" id="IPR022764">
    <property type="entry name" value="Peptidase_S54_rhomboid_dom"/>
</dbReference>
<reference evidence="7 8" key="1">
    <citation type="submission" date="2015-09" db="EMBL/GenBank/DDBJ databases">
        <authorList>
            <consortium name="Pathogen Informatics"/>
        </authorList>
    </citation>
    <scope>NUCLEOTIDE SEQUENCE [LARGE SCALE GENOMIC DNA]</scope>
    <source>
        <strain evidence="7 8">2789STDY5834884</strain>
    </source>
</reference>
<feature type="transmembrane region" description="Helical" evidence="5">
    <location>
        <begin position="118"/>
        <end position="135"/>
    </location>
</feature>
<keyword evidence="2 5" id="KW-0812">Transmembrane</keyword>
<comment type="subcellular location">
    <subcellularLocation>
        <location evidence="1">Membrane</location>
        <topology evidence="1">Multi-pass membrane protein</topology>
    </subcellularLocation>
</comment>
<evidence type="ECO:0000256" key="1">
    <source>
        <dbReference type="ARBA" id="ARBA00004141"/>
    </source>
</evidence>
<evidence type="ECO:0000313" key="7">
    <source>
        <dbReference type="EMBL" id="CUO98938.1"/>
    </source>
</evidence>
<proteinExistence type="predicted"/>
<keyword evidence="7" id="KW-0645">Protease</keyword>
<dbReference type="SUPFAM" id="SSF144091">
    <property type="entry name" value="Rhomboid-like"/>
    <property type="match status" value="1"/>
</dbReference>
<evidence type="ECO:0000256" key="4">
    <source>
        <dbReference type="ARBA" id="ARBA00023136"/>
    </source>
</evidence>
<accession>A0A174JMR2</accession>
<dbReference type="Pfam" id="PF01694">
    <property type="entry name" value="Rhomboid"/>
    <property type="match status" value="1"/>
</dbReference>
<feature type="transmembrane region" description="Helical" evidence="5">
    <location>
        <begin position="12"/>
        <end position="33"/>
    </location>
</feature>
<dbReference type="InterPro" id="IPR035952">
    <property type="entry name" value="Rhomboid-like_sf"/>
</dbReference>
<dbReference type="EMBL" id="CZAJ01000012">
    <property type="protein sequence ID" value="CUO98938.1"/>
    <property type="molecule type" value="Genomic_DNA"/>
</dbReference>
<dbReference type="GO" id="GO:0006508">
    <property type="term" value="P:proteolysis"/>
    <property type="evidence" value="ECO:0007669"/>
    <property type="project" value="UniProtKB-KW"/>
</dbReference>
<dbReference type="Gene3D" id="1.20.1540.10">
    <property type="entry name" value="Rhomboid-like"/>
    <property type="match status" value="1"/>
</dbReference>
<dbReference type="PANTHER" id="PTHR43066">
    <property type="entry name" value="RHOMBOID-RELATED PROTEIN"/>
    <property type="match status" value="1"/>
</dbReference>
<organism evidence="7 8">
    <name type="scientific">Agathobacter rectalis</name>
    <dbReference type="NCBI Taxonomy" id="39491"/>
    <lineage>
        <taxon>Bacteria</taxon>
        <taxon>Bacillati</taxon>
        <taxon>Bacillota</taxon>
        <taxon>Clostridia</taxon>
        <taxon>Lachnospirales</taxon>
        <taxon>Lachnospiraceae</taxon>
        <taxon>Agathobacter</taxon>
    </lineage>
</organism>
<keyword evidence="7" id="KW-0378">Hydrolase</keyword>
<evidence type="ECO:0000256" key="2">
    <source>
        <dbReference type="ARBA" id="ARBA00022692"/>
    </source>
</evidence>
<protein>
    <submittedName>
        <fullName evidence="7">Intramembrane serine protease GlpG</fullName>
    </submittedName>
</protein>
<evidence type="ECO:0000256" key="5">
    <source>
        <dbReference type="SAM" id="Phobius"/>
    </source>
</evidence>